<organism evidence="1 2">
    <name type="scientific">Purpureocillium lilacinum</name>
    <name type="common">Paecilomyces lilacinus</name>
    <dbReference type="NCBI Taxonomy" id="33203"/>
    <lineage>
        <taxon>Eukaryota</taxon>
        <taxon>Fungi</taxon>
        <taxon>Dikarya</taxon>
        <taxon>Ascomycota</taxon>
        <taxon>Pezizomycotina</taxon>
        <taxon>Sordariomycetes</taxon>
        <taxon>Hypocreomycetidae</taxon>
        <taxon>Hypocreales</taxon>
        <taxon>Ophiocordycipitaceae</taxon>
        <taxon>Purpureocillium</taxon>
    </lineage>
</organism>
<evidence type="ECO:0000313" key="2">
    <source>
        <dbReference type="Proteomes" id="UP001638806"/>
    </source>
</evidence>
<dbReference type="EMBL" id="JBGNUJ010000003">
    <property type="protein sequence ID" value="KAL3962569.1"/>
    <property type="molecule type" value="Genomic_DNA"/>
</dbReference>
<protein>
    <submittedName>
        <fullName evidence="1">Uncharacterized protein</fullName>
    </submittedName>
</protein>
<dbReference type="Proteomes" id="UP001638806">
    <property type="component" value="Unassembled WGS sequence"/>
</dbReference>
<accession>A0ACC4E1S8</accession>
<proteinExistence type="predicted"/>
<keyword evidence="2" id="KW-1185">Reference proteome</keyword>
<comment type="caution">
    <text evidence="1">The sequence shown here is derived from an EMBL/GenBank/DDBJ whole genome shotgun (WGS) entry which is preliminary data.</text>
</comment>
<gene>
    <name evidence="1" type="ORF">ACCO45_004092</name>
</gene>
<reference evidence="1" key="1">
    <citation type="submission" date="2024-12" db="EMBL/GenBank/DDBJ databases">
        <title>Comparative genomics and development of molecular markers within Purpureocillium lilacinum and among Purpureocillium species.</title>
        <authorList>
            <person name="Yeh Z.-Y."/>
            <person name="Ni N.-T."/>
            <person name="Lo P.-H."/>
            <person name="Mushyakhwo K."/>
            <person name="Lin C.-F."/>
            <person name="Nai Y.-S."/>
        </authorList>
    </citation>
    <scope>NUCLEOTIDE SEQUENCE</scope>
    <source>
        <strain evidence="1">NCHU-NPUST-175</strain>
    </source>
</reference>
<evidence type="ECO:0000313" key="1">
    <source>
        <dbReference type="EMBL" id="KAL3962569.1"/>
    </source>
</evidence>
<name>A0ACC4E1S8_PURLI</name>
<sequence length="59" mass="6222">MSALLSLLRPLRGESKVNVKIETDDTSVARGTKRGRTARMGPDAKAAGSALVSVRQGIK</sequence>